<dbReference type="InterPro" id="IPR050740">
    <property type="entry name" value="Aldehyde_DH_Superfamily"/>
</dbReference>
<evidence type="ECO:0000313" key="6">
    <source>
        <dbReference type="EMBL" id="KAL1625546.1"/>
    </source>
</evidence>
<keyword evidence="1 4" id="KW-0560">Oxidoreductase</keyword>
<evidence type="ECO:0000256" key="1">
    <source>
        <dbReference type="ARBA" id="ARBA00023002"/>
    </source>
</evidence>
<feature type="active site" evidence="3">
    <location>
        <position position="903"/>
    </location>
</feature>
<dbReference type="PANTHER" id="PTHR43353:SF11">
    <property type="entry name" value="SUCCINATE SEMIALDEHYDE DEHYDROGENASE (EUROFUNG)"/>
    <property type="match status" value="1"/>
</dbReference>
<name>A0ABR3SNX9_9PEZI</name>
<keyword evidence="7" id="KW-1185">Reference proteome</keyword>
<dbReference type="SUPFAM" id="SSF53720">
    <property type="entry name" value="ALDH-like"/>
    <property type="match status" value="1"/>
</dbReference>
<dbReference type="PROSITE" id="PS00463">
    <property type="entry name" value="ZN2_CY6_FUNGAL_1"/>
    <property type="match status" value="1"/>
</dbReference>
<evidence type="ECO:0000256" key="2">
    <source>
        <dbReference type="ARBA" id="ARBA00023242"/>
    </source>
</evidence>
<dbReference type="Gene3D" id="3.40.605.10">
    <property type="entry name" value="Aldehyde Dehydrogenase, Chain A, domain 1"/>
    <property type="match status" value="2"/>
</dbReference>
<dbReference type="PROSITE" id="PS00070">
    <property type="entry name" value="ALDEHYDE_DEHYDR_CYS"/>
    <property type="match status" value="1"/>
</dbReference>
<gene>
    <name evidence="6" type="ORF">SLS56_007293</name>
</gene>
<protein>
    <recommendedName>
        <fullName evidence="5">Zn(2)-C6 fungal-type domain-containing protein</fullName>
    </recommendedName>
</protein>
<evidence type="ECO:0000256" key="3">
    <source>
        <dbReference type="PROSITE-ProRule" id="PRU10007"/>
    </source>
</evidence>
<dbReference type="PANTHER" id="PTHR43353">
    <property type="entry name" value="SUCCINATE-SEMIALDEHYDE DEHYDROGENASE, MITOCHONDRIAL"/>
    <property type="match status" value="1"/>
</dbReference>
<evidence type="ECO:0000256" key="4">
    <source>
        <dbReference type="RuleBase" id="RU003345"/>
    </source>
</evidence>
<feature type="domain" description="Zn(2)-C6 fungal-type" evidence="5">
    <location>
        <begin position="12"/>
        <end position="40"/>
    </location>
</feature>
<organism evidence="6 7">
    <name type="scientific">Neofusicoccum ribis</name>
    <dbReference type="NCBI Taxonomy" id="45134"/>
    <lineage>
        <taxon>Eukaryota</taxon>
        <taxon>Fungi</taxon>
        <taxon>Dikarya</taxon>
        <taxon>Ascomycota</taxon>
        <taxon>Pezizomycotina</taxon>
        <taxon>Dothideomycetes</taxon>
        <taxon>Dothideomycetes incertae sedis</taxon>
        <taxon>Botryosphaeriales</taxon>
        <taxon>Botryosphaeriaceae</taxon>
        <taxon>Neofusicoccum</taxon>
    </lineage>
</organism>
<dbReference type="PROSITE" id="PS00687">
    <property type="entry name" value="ALDEHYDE_DEHYDR_GLU"/>
    <property type="match status" value="1"/>
</dbReference>
<comment type="caution">
    <text evidence="6">The sequence shown here is derived from an EMBL/GenBank/DDBJ whole genome shotgun (WGS) entry which is preliminary data.</text>
</comment>
<dbReference type="CDD" id="cd07103">
    <property type="entry name" value="ALDH_F5_SSADH_GabD"/>
    <property type="match status" value="1"/>
</dbReference>
<accession>A0ABR3SNX9</accession>
<dbReference type="SUPFAM" id="SSF57701">
    <property type="entry name" value="Zn2/Cys6 DNA-binding domain"/>
    <property type="match status" value="1"/>
</dbReference>
<dbReference type="PROSITE" id="PS50048">
    <property type="entry name" value="ZN2_CY6_FUNGAL_2"/>
    <property type="match status" value="1"/>
</dbReference>
<dbReference type="InterPro" id="IPR016161">
    <property type="entry name" value="Ald_DH/histidinol_DH"/>
</dbReference>
<proteinExistence type="inferred from homology"/>
<dbReference type="EMBL" id="JAJVDC020000093">
    <property type="protein sequence ID" value="KAL1625546.1"/>
    <property type="molecule type" value="Genomic_DNA"/>
</dbReference>
<dbReference type="Gene3D" id="4.10.240.10">
    <property type="entry name" value="Zn(2)-C6 fungal-type DNA-binding domain"/>
    <property type="match status" value="1"/>
</dbReference>
<dbReference type="SMART" id="SM00066">
    <property type="entry name" value="GAL4"/>
    <property type="match status" value="1"/>
</dbReference>
<dbReference type="InterPro" id="IPR016162">
    <property type="entry name" value="Ald_DH_N"/>
</dbReference>
<evidence type="ECO:0000259" key="5">
    <source>
        <dbReference type="PROSITE" id="PS50048"/>
    </source>
</evidence>
<dbReference type="InterPro" id="IPR036864">
    <property type="entry name" value="Zn2-C6_fun-type_DNA-bd_sf"/>
</dbReference>
<dbReference type="InterPro" id="IPR013785">
    <property type="entry name" value="Aldolase_TIM"/>
</dbReference>
<dbReference type="InterPro" id="IPR029510">
    <property type="entry name" value="Ald_DH_CS_GLU"/>
</dbReference>
<dbReference type="Gene3D" id="3.40.309.10">
    <property type="entry name" value="Aldehyde Dehydrogenase, Chain A, domain 2"/>
    <property type="match status" value="1"/>
</dbReference>
<comment type="similarity">
    <text evidence="4">Belongs to the aldehyde dehydrogenase family.</text>
</comment>
<dbReference type="Gene3D" id="3.20.20.70">
    <property type="entry name" value="Aldolase class I"/>
    <property type="match status" value="1"/>
</dbReference>
<sequence>MRKQPRTRSLDGCATCRSRRVKCDETRPVCSNCQRLGLTCQGYETRLVFLRVGQAYAADDLDNTKFRRPLFTEEERLGMSEELRTSMRRTPAERALARLDDQSQDLELASQAGAHLSHGPFAVFKVGTAPSTPEPPGSPLPLETGAAVPDLDASVDMLDVGDQHFEAAFAAIDQLLDVEDEPADQAQQCLVQSTATTDLAQYFLTPSLPLSPEPMANRDAGLLLMHYKDHVIRLLSPLKYHRKTPWNVLQLPCAMNTLAELTMGYKANNARTSVFYGLLAISAFNLGTSSSGTSRTYWKNIAATYKAQAHEALKMSLGHELSQRKKAKYKEVLMAILCMVTISAFSGAVENVRPYLLDAERLIRLHGLTKSQKSRKVRLLHHCYTYLRIMYETTSLCMAPGSSFRVFDWDSDLEMQHEKDSELAVNDLHLEIPGHWRGSLYPDVYGIPESLMLLISQATRLGNEREVMQTMPGDASFTAGTFFQRAKAVERLICKWKPPLHNYPEGYDPAIDPHLVDSNRRVVDHILLAMHQALIIYFYRRVYDLNPLVLQPNVEATILHLQQIQAEDTATGSYTVGIVWPGFIAGCEATSPDLQQRFLAWFEVSEKNSTLPTFKAAAAVAQTVWKRREEQGDEVNFVHCFLRIVALVHHHEYPIMPAPTLSDPSLLVQKAFIGGKWVNALSGKTFEVQGQWESVLTNARVSINRSKDPASGEFIGTCPECDGADTNLAIEAAATAFPKWRVRTGRERSRLIRRWYDLVIENKDDITALITWENGKANPDAAGEVLFAASFLEWFSEEAARIYGDVIPHSAAAAAALAAGCTCVIKTAGETPFTANALAVLAERAGIPAGVINIVTALENTPEIGLTLCESPIVSKISFTGSTRVGKLLMRQCSGTLKKLSLELGGNAPFIVFDDADLDTAVAGLIASKFKCTGQTCVCANRIFVQAGIHDAFVKRLVEVMGNFRVGSGFDKRVTHGPLIHSNAVGKVVEHVEDAKARGARVALGGNRLPARGTVHHHPILLEHTLIATGPNFFEPTVITGMSLDMKIAHEETFGPIAAIFRFETEEEVVKAANDSEVGLAAYVFTQNLQLSHRITESLHVGMVGLNTGVISDAPSPFGGVKHSGLGLVEVREIAKKKMPSNVWDFYISGADEQKSVKRNEEAFDR</sequence>
<dbReference type="Pfam" id="PF11951">
    <property type="entry name" value="Fungal_trans_2"/>
    <property type="match status" value="1"/>
</dbReference>
<evidence type="ECO:0000313" key="7">
    <source>
        <dbReference type="Proteomes" id="UP001521116"/>
    </source>
</evidence>
<dbReference type="InterPro" id="IPR015590">
    <property type="entry name" value="Aldehyde_DH_dom"/>
</dbReference>
<dbReference type="Pfam" id="PF00172">
    <property type="entry name" value="Zn_clus"/>
    <property type="match status" value="1"/>
</dbReference>
<dbReference type="InterPro" id="IPR001138">
    <property type="entry name" value="Zn2Cys6_DnaBD"/>
</dbReference>
<dbReference type="Pfam" id="PF00171">
    <property type="entry name" value="Aldedh"/>
    <property type="match status" value="2"/>
</dbReference>
<dbReference type="Proteomes" id="UP001521116">
    <property type="component" value="Unassembled WGS sequence"/>
</dbReference>
<dbReference type="InterPro" id="IPR016163">
    <property type="entry name" value="Ald_DH_C"/>
</dbReference>
<dbReference type="InterPro" id="IPR016160">
    <property type="entry name" value="Ald_DH_CS_CYS"/>
</dbReference>
<keyword evidence="2" id="KW-0539">Nucleus</keyword>
<dbReference type="InterPro" id="IPR021858">
    <property type="entry name" value="Fun_TF"/>
</dbReference>
<reference evidence="6 7" key="1">
    <citation type="submission" date="2024-02" db="EMBL/GenBank/DDBJ databases">
        <title>De novo assembly and annotation of 12 fungi associated with fruit tree decline syndrome in Ontario, Canada.</title>
        <authorList>
            <person name="Sulman M."/>
            <person name="Ellouze W."/>
            <person name="Ilyukhin E."/>
        </authorList>
    </citation>
    <scope>NUCLEOTIDE SEQUENCE [LARGE SCALE GENOMIC DNA]</scope>
    <source>
        <strain evidence="6 7">M1-105</strain>
    </source>
</reference>
<dbReference type="CDD" id="cd00067">
    <property type="entry name" value="GAL4"/>
    <property type="match status" value="1"/>
</dbReference>